<evidence type="ECO:0000313" key="13">
    <source>
        <dbReference type="Proteomes" id="UP000694415"/>
    </source>
</evidence>
<organism evidence="12 13">
    <name type="scientific">Mus spicilegus</name>
    <name type="common">Mound-building mouse</name>
    <dbReference type="NCBI Taxonomy" id="10103"/>
    <lineage>
        <taxon>Eukaryota</taxon>
        <taxon>Metazoa</taxon>
        <taxon>Chordata</taxon>
        <taxon>Craniata</taxon>
        <taxon>Vertebrata</taxon>
        <taxon>Euteleostomi</taxon>
        <taxon>Mammalia</taxon>
        <taxon>Eutheria</taxon>
        <taxon>Euarchontoglires</taxon>
        <taxon>Glires</taxon>
        <taxon>Rodentia</taxon>
        <taxon>Myomorpha</taxon>
        <taxon>Muroidea</taxon>
        <taxon>Muridae</taxon>
        <taxon>Murinae</taxon>
        <taxon>Mus</taxon>
        <taxon>Mus</taxon>
    </lineage>
</organism>
<dbReference type="GO" id="GO:0140506">
    <property type="term" value="F:endoplasmic reticulum-autophagosome adaptor activity"/>
    <property type="evidence" value="ECO:0007669"/>
    <property type="project" value="Ensembl"/>
</dbReference>
<evidence type="ECO:0000256" key="7">
    <source>
        <dbReference type="ARBA" id="ARBA00023006"/>
    </source>
</evidence>
<evidence type="ECO:0000256" key="2">
    <source>
        <dbReference type="ARBA" id="ARBA00006299"/>
    </source>
</evidence>
<feature type="compositionally biased region" description="Polar residues" evidence="9">
    <location>
        <begin position="385"/>
        <end position="401"/>
    </location>
</feature>
<evidence type="ECO:0000259" key="11">
    <source>
        <dbReference type="Pfam" id="PF24456"/>
    </source>
</evidence>
<feature type="compositionally biased region" description="Basic and acidic residues" evidence="9">
    <location>
        <begin position="407"/>
        <end position="422"/>
    </location>
</feature>
<name>A0A8C6GI17_MUSSI</name>
<feature type="transmembrane region" description="Helical" evidence="10">
    <location>
        <begin position="168"/>
        <end position="194"/>
    </location>
</feature>
<dbReference type="GO" id="GO:0071782">
    <property type="term" value="C:endoplasmic reticulum tubular network"/>
    <property type="evidence" value="ECO:0007669"/>
    <property type="project" value="Ensembl"/>
</dbReference>
<evidence type="ECO:0000256" key="10">
    <source>
        <dbReference type="SAM" id="Phobius"/>
    </source>
</evidence>
<dbReference type="Pfam" id="PF24456">
    <property type="entry name" value="RHD_RETREG1-3"/>
    <property type="match status" value="1"/>
</dbReference>
<feature type="region of interest" description="Disordered" evidence="9">
    <location>
        <begin position="503"/>
        <end position="535"/>
    </location>
</feature>
<evidence type="ECO:0000256" key="4">
    <source>
        <dbReference type="ARBA" id="ARBA00022692"/>
    </source>
</evidence>
<evidence type="ECO:0000256" key="8">
    <source>
        <dbReference type="ARBA" id="ARBA00023136"/>
    </source>
</evidence>
<evidence type="ECO:0000256" key="6">
    <source>
        <dbReference type="ARBA" id="ARBA00022989"/>
    </source>
</evidence>
<keyword evidence="4 10" id="KW-0812">Transmembrane</keyword>
<keyword evidence="13" id="KW-1185">Reference proteome</keyword>
<dbReference type="GO" id="GO:0071786">
    <property type="term" value="P:endoplasmic reticulum tubular network organization"/>
    <property type="evidence" value="ECO:0007669"/>
    <property type="project" value="Ensembl"/>
</dbReference>
<dbReference type="GeneTree" id="ENSGT00940000161349"/>
<reference evidence="12" key="1">
    <citation type="submission" date="2025-08" db="UniProtKB">
        <authorList>
            <consortium name="Ensembl"/>
        </authorList>
    </citation>
    <scope>IDENTIFICATION</scope>
</reference>
<dbReference type="GO" id="GO:0030574">
    <property type="term" value="P:collagen catabolic process"/>
    <property type="evidence" value="ECO:0007669"/>
    <property type="project" value="Ensembl"/>
</dbReference>
<dbReference type="InterPro" id="IPR043384">
    <property type="entry name" value="RETREG1/3"/>
</dbReference>
<sequence>MKFPPSSGFSRASCACAAPNRAQRRERISTQCSLPSGECAPERLRMRAWAFRHLPRPAPSPPGRSQIVLLRSRCYCDSRAVAPDVVAAEGEMEEAEGVAAATGPASGLAFRGRRAMSGSWERDQQVEAAQRTLVEVLGPYEPLLSRVQAALVWERPARSALWCLGLNAAFWFFALTSLRFVFLLAFSLMIIVCIDQWKNKIWPEINVPRPDALDNESWGFVHPRLLSVPELCHHVAEVWVSGTIFIRNLLLFKKQNPGKFCLLSCGVLTFLAMLGRYIPGLLLSYLMLVIIMMWPLAVYHRLWDRAYVRLKPVLQRLDFSVRGYMMSKQRERQLRRRALHSERAMDSHSDSEEELAAFCPQLDDSTVARELAITDSEHSDAEVSCTENGTFNLSRGQTPLTEGSEDLDGHSDPEESFARDLPDFPSINVDPAGLDDEDDTSIGMPSLMYRSPPGAGDTQVLPASRNEAALPELLLSSLPGGSNLTSNLASLVSQGMIQLALSEASQTDPSGPPPRRATRGFLRAPSSDLDTDAEGDDFELLDQSELNQLDPASSRSH</sequence>
<dbReference type="CDD" id="cd22562">
    <property type="entry name" value="RETR3_RHD"/>
    <property type="match status" value="1"/>
</dbReference>
<dbReference type="InterPro" id="IPR055258">
    <property type="entry name" value="RETR3_RHD"/>
</dbReference>
<evidence type="ECO:0000256" key="3">
    <source>
        <dbReference type="ARBA" id="ARBA00022553"/>
    </source>
</evidence>
<dbReference type="GO" id="GO:0061709">
    <property type="term" value="P:reticulophagy"/>
    <property type="evidence" value="ECO:0007669"/>
    <property type="project" value="Ensembl"/>
</dbReference>
<dbReference type="GO" id="GO:0032991">
    <property type="term" value="C:protein-containing complex"/>
    <property type="evidence" value="ECO:0007669"/>
    <property type="project" value="Ensembl"/>
</dbReference>
<protein>
    <submittedName>
        <fullName evidence="12">Reticulophagy regulator family member 3</fullName>
    </submittedName>
</protein>
<proteinExistence type="inferred from homology"/>
<keyword evidence="3" id="KW-0597">Phosphoprotein</keyword>
<feature type="transmembrane region" description="Helical" evidence="10">
    <location>
        <begin position="284"/>
        <end position="302"/>
    </location>
</feature>
<evidence type="ECO:0000256" key="5">
    <source>
        <dbReference type="ARBA" id="ARBA00022824"/>
    </source>
</evidence>
<dbReference type="GO" id="GO:0005789">
    <property type="term" value="C:endoplasmic reticulum membrane"/>
    <property type="evidence" value="ECO:0007669"/>
    <property type="project" value="UniProtKB-SubCell"/>
</dbReference>
<keyword evidence="6 10" id="KW-1133">Transmembrane helix</keyword>
<evidence type="ECO:0000256" key="9">
    <source>
        <dbReference type="SAM" id="MobiDB-lite"/>
    </source>
</evidence>
<dbReference type="AlphaFoldDB" id="A0A8C6GI17"/>
<keyword evidence="8 10" id="KW-0472">Membrane</keyword>
<dbReference type="PANTHER" id="PTHR28659:SF1">
    <property type="entry name" value="RETICULOPHAGY REGULATOR 3"/>
    <property type="match status" value="1"/>
</dbReference>
<comment type="subcellular location">
    <subcellularLocation>
        <location evidence="1">Endoplasmic reticulum membrane</location>
        <topology evidence="1">Multi-pass membrane protein</topology>
    </subcellularLocation>
</comment>
<reference evidence="12" key="2">
    <citation type="submission" date="2025-09" db="UniProtKB">
        <authorList>
            <consortium name="Ensembl"/>
        </authorList>
    </citation>
    <scope>IDENTIFICATION</scope>
</reference>
<feature type="region of interest" description="Disordered" evidence="9">
    <location>
        <begin position="376"/>
        <end position="434"/>
    </location>
</feature>
<comment type="similarity">
    <text evidence="2">Belongs to the RETREG family.</text>
</comment>
<keyword evidence="5" id="KW-0256">Endoplasmic reticulum</keyword>
<evidence type="ECO:0000313" key="12">
    <source>
        <dbReference type="Ensembl" id="ENSMSIP00000006672.1"/>
    </source>
</evidence>
<evidence type="ECO:0000256" key="1">
    <source>
        <dbReference type="ARBA" id="ARBA00004477"/>
    </source>
</evidence>
<feature type="domain" description="RETREG1-3/ARL6IP-like N-terminal reticulon-homology" evidence="11">
    <location>
        <begin position="138"/>
        <end position="321"/>
    </location>
</feature>
<dbReference type="Ensembl" id="ENSMSIT00000008459.1">
    <property type="protein sequence ID" value="ENSMSIP00000006672.1"/>
    <property type="gene ID" value="ENSMSIG00000005954.1"/>
</dbReference>
<accession>A0A8C6GI17</accession>
<keyword evidence="7" id="KW-0072">Autophagy</keyword>
<dbReference type="Proteomes" id="UP000694415">
    <property type="component" value="Unplaced"/>
</dbReference>
<dbReference type="GO" id="GO:0010976">
    <property type="term" value="P:positive regulation of neuron projection development"/>
    <property type="evidence" value="ECO:0007669"/>
    <property type="project" value="Ensembl"/>
</dbReference>
<dbReference type="InterPro" id="IPR057282">
    <property type="entry name" value="RETREG1-3-like_RHD"/>
</dbReference>
<dbReference type="PANTHER" id="PTHR28659">
    <property type="entry name" value="RETICULON-LIKE PROTEIN"/>
    <property type="match status" value="1"/>
</dbReference>